<evidence type="ECO:0000259" key="2">
    <source>
        <dbReference type="Pfam" id="PF14244"/>
    </source>
</evidence>
<gene>
    <name evidence="3" type="ORF">Tci_029952</name>
</gene>
<sequence length="172" mass="19136">MSLHDYSDGEYDVGGTKNYQVWSCAMLLALEGKNKTGFIDGSCRRSAYAIISSEESHRFASGNIFESSQTSAFSATVPNRGNFQRSQVSNNFQRPSSNVRPNDNGSRRTAGGFEESCNLLHTHKRKLETGTYTSIFKCPALKLLAIKRWDEHGFVIRPCLVGVTCESVRIDL</sequence>
<proteinExistence type="predicted"/>
<feature type="domain" description="Retrotransposon Copia-like N-terminal" evidence="2">
    <location>
        <begin position="17"/>
        <end position="43"/>
    </location>
</feature>
<dbReference type="AlphaFoldDB" id="A0A6L2LCP4"/>
<evidence type="ECO:0000313" key="3">
    <source>
        <dbReference type="EMBL" id="GEU57974.1"/>
    </source>
</evidence>
<dbReference type="Pfam" id="PF14244">
    <property type="entry name" value="Retrotran_gag_3"/>
    <property type="match status" value="1"/>
</dbReference>
<accession>A0A6L2LCP4</accession>
<evidence type="ECO:0000256" key="1">
    <source>
        <dbReference type="SAM" id="MobiDB-lite"/>
    </source>
</evidence>
<comment type="caution">
    <text evidence="3">The sequence shown here is derived from an EMBL/GenBank/DDBJ whole genome shotgun (WGS) entry which is preliminary data.</text>
</comment>
<protein>
    <recommendedName>
        <fullName evidence="2">Retrotransposon Copia-like N-terminal domain-containing protein</fullName>
    </recommendedName>
</protein>
<name>A0A6L2LCP4_TANCI</name>
<dbReference type="InterPro" id="IPR029472">
    <property type="entry name" value="Copia-like_N"/>
</dbReference>
<organism evidence="3">
    <name type="scientific">Tanacetum cinerariifolium</name>
    <name type="common">Dalmatian daisy</name>
    <name type="synonym">Chrysanthemum cinerariifolium</name>
    <dbReference type="NCBI Taxonomy" id="118510"/>
    <lineage>
        <taxon>Eukaryota</taxon>
        <taxon>Viridiplantae</taxon>
        <taxon>Streptophyta</taxon>
        <taxon>Embryophyta</taxon>
        <taxon>Tracheophyta</taxon>
        <taxon>Spermatophyta</taxon>
        <taxon>Magnoliopsida</taxon>
        <taxon>eudicotyledons</taxon>
        <taxon>Gunneridae</taxon>
        <taxon>Pentapetalae</taxon>
        <taxon>asterids</taxon>
        <taxon>campanulids</taxon>
        <taxon>Asterales</taxon>
        <taxon>Asteraceae</taxon>
        <taxon>Asteroideae</taxon>
        <taxon>Anthemideae</taxon>
        <taxon>Anthemidinae</taxon>
        <taxon>Tanacetum</taxon>
    </lineage>
</organism>
<dbReference type="EMBL" id="BKCJ010003922">
    <property type="protein sequence ID" value="GEU57974.1"/>
    <property type="molecule type" value="Genomic_DNA"/>
</dbReference>
<feature type="region of interest" description="Disordered" evidence="1">
    <location>
        <begin position="84"/>
        <end position="109"/>
    </location>
</feature>
<reference evidence="3" key="1">
    <citation type="journal article" date="2019" name="Sci. Rep.">
        <title>Draft genome of Tanacetum cinerariifolium, the natural source of mosquito coil.</title>
        <authorList>
            <person name="Yamashiro T."/>
            <person name="Shiraishi A."/>
            <person name="Satake H."/>
            <person name="Nakayama K."/>
        </authorList>
    </citation>
    <scope>NUCLEOTIDE SEQUENCE</scope>
</reference>
<feature type="compositionally biased region" description="Polar residues" evidence="1">
    <location>
        <begin position="84"/>
        <end position="104"/>
    </location>
</feature>